<keyword evidence="4 10" id="KW-0812">Transmembrane</keyword>
<dbReference type="PANTHER" id="PTHR31998">
    <property type="entry name" value="K(+)-INSENSITIVE PYROPHOSPHATE-ENERGIZED PROTON PUMP"/>
    <property type="match status" value="1"/>
</dbReference>
<protein>
    <recommendedName>
        <fullName evidence="2">H(+)-exporting diphosphatase</fullName>
        <ecNumber evidence="2">7.1.3.1</ecNumber>
    </recommendedName>
</protein>
<dbReference type="GO" id="GO:0009678">
    <property type="term" value="F:diphosphate hydrolysis-driven proton transmembrane transporter activity"/>
    <property type="evidence" value="ECO:0007669"/>
    <property type="project" value="UniProtKB-EC"/>
</dbReference>
<evidence type="ECO:0000256" key="6">
    <source>
        <dbReference type="ARBA" id="ARBA00022967"/>
    </source>
</evidence>
<feature type="transmembrane region" description="Helical" evidence="10">
    <location>
        <begin position="173"/>
        <end position="196"/>
    </location>
</feature>
<feature type="transmembrane region" description="Helical" evidence="10">
    <location>
        <begin position="12"/>
        <end position="31"/>
    </location>
</feature>
<evidence type="ECO:0000256" key="2">
    <source>
        <dbReference type="ARBA" id="ARBA00013242"/>
    </source>
</evidence>
<evidence type="ECO:0000256" key="3">
    <source>
        <dbReference type="ARBA" id="ARBA00022448"/>
    </source>
</evidence>
<dbReference type="NCBIfam" id="TIGR01104">
    <property type="entry name" value="V_PPase"/>
    <property type="match status" value="1"/>
</dbReference>
<keyword evidence="3" id="KW-0813">Transport</keyword>
<comment type="subcellular location">
    <subcellularLocation>
        <location evidence="1">Endomembrane system</location>
        <topology evidence="1">Multi-pass membrane protein</topology>
    </subcellularLocation>
</comment>
<dbReference type="NCBIfam" id="NF001960">
    <property type="entry name" value="PRK00733.3-5"/>
    <property type="match status" value="1"/>
</dbReference>
<gene>
    <name evidence="11" type="primary">VP1-1</name>
</gene>
<feature type="transmembrane region" description="Helical" evidence="10">
    <location>
        <begin position="82"/>
        <end position="102"/>
    </location>
</feature>
<dbReference type="EC" id="7.1.3.1" evidence="2"/>
<keyword evidence="5" id="KW-0460">Magnesium</keyword>
<name>A7XY78_9ROSI</name>
<feature type="transmembrane region" description="Helical" evidence="10">
    <location>
        <begin position="726"/>
        <end position="750"/>
    </location>
</feature>
<evidence type="ECO:0000256" key="10">
    <source>
        <dbReference type="SAM" id="Phobius"/>
    </source>
</evidence>
<evidence type="ECO:0000256" key="8">
    <source>
        <dbReference type="ARBA" id="ARBA00023065"/>
    </source>
</evidence>
<keyword evidence="8" id="KW-0406">Ion transport</keyword>
<dbReference type="GO" id="GO:0016020">
    <property type="term" value="C:membrane"/>
    <property type="evidence" value="ECO:0007669"/>
    <property type="project" value="InterPro"/>
</dbReference>
<dbReference type="GO" id="GO:0012505">
    <property type="term" value="C:endomembrane system"/>
    <property type="evidence" value="ECO:0007669"/>
    <property type="project" value="UniProtKB-SubCell"/>
</dbReference>
<keyword evidence="9 10" id="KW-0472">Membrane</keyword>
<feature type="transmembrane region" description="Helical" evidence="10">
    <location>
        <begin position="389"/>
        <end position="413"/>
    </location>
</feature>
<keyword evidence="11" id="KW-0378">Hydrolase</keyword>
<feature type="transmembrane region" description="Helical" evidence="10">
    <location>
        <begin position="311"/>
        <end position="332"/>
    </location>
</feature>
<keyword evidence="6" id="KW-1278">Translocase</keyword>
<organism evidence="11">
    <name type="scientific">Zygophyllum xanthoxylum</name>
    <dbReference type="NCBI Taxonomy" id="90549"/>
    <lineage>
        <taxon>Eukaryota</taxon>
        <taxon>Viridiplantae</taxon>
        <taxon>Streptophyta</taxon>
        <taxon>Embryophyta</taxon>
        <taxon>Tracheophyta</taxon>
        <taxon>Spermatophyta</taxon>
        <taxon>Magnoliopsida</taxon>
        <taxon>eudicotyledons</taxon>
        <taxon>Gunneridae</taxon>
        <taxon>Pentapetalae</taxon>
        <taxon>rosids</taxon>
        <taxon>fabids</taxon>
        <taxon>Zygophyllales</taxon>
        <taxon>Zygophyllaceae</taxon>
        <taxon>Zygophylloideae</taxon>
        <taxon>Zygophyllum</taxon>
    </lineage>
</organism>
<dbReference type="AlphaFoldDB" id="A7XY78"/>
<keyword evidence="7 10" id="KW-1133">Transmembrane helix</keyword>
<evidence type="ECO:0000256" key="7">
    <source>
        <dbReference type="ARBA" id="ARBA00022989"/>
    </source>
</evidence>
<evidence type="ECO:0000313" key="11">
    <source>
        <dbReference type="EMBL" id="ABU92563.1"/>
    </source>
</evidence>
<dbReference type="Pfam" id="PF03030">
    <property type="entry name" value="H_PPase"/>
    <property type="match status" value="1"/>
</dbReference>
<dbReference type="InterPro" id="IPR004131">
    <property type="entry name" value="PPase-energised_H-pump"/>
</dbReference>
<proteinExistence type="evidence at transcript level"/>
<evidence type="ECO:0000256" key="5">
    <source>
        <dbReference type="ARBA" id="ARBA00022842"/>
    </source>
</evidence>
<dbReference type="PIRSF" id="PIRSF001265">
    <property type="entry name" value="H+-PPase"/>
    <property type="match status" value="1"/>
</dbReference>
<dbReference type="GO" id="GO:0004427">
    <property type="term" value="F:inorganic diphosphate phosphatase activity"/>
    <property type="evidence" value="ECO:0007669"/>
    <property type="project" value="InterPro"/>
</dbReference>
<dbReference type="HAMAP" id="MF_01129">
    <property type="entry name" value="PPase_energized_pump"/>
    <property type="match status" value="1"/>
</dbReference>
<evidence type="ECO:0000256" key="4">
    <source>
        <dbReference type="ARBA" id="ARBA00022692"/>
    </source>
</evidence>
<feature type="transmembrane region" description="Helical" evidence="10">
    <location>
        <begin position="434"/>
        <end position="459"/>
    </location>
</feature>
<dbReference type="EMBL" id="EU103625">
    <property type="protein sequence ID" value="ABU92563.1"/>
    <property type="molecule type" value="mRNA"/>
</dbReference>
<feature type="transmembrane region" description="Helical" evidence="10">
    <location>
        <begin position="629"/>
        <end position="649"/>
    </location>
</feature>
<feature type="transmembrane region" description="Helical" evidence="10">
    <location>
        <begin position="530"/>
        <end position="550"/>
    </location>
</feature>
<feature type="transmembrane region" description="Helical" evidence="10">
    <location>
        <begin position="562"/>
        <end position="581"/>
    </location>
</feature>
<evidence type="ECO:0000256" key="1">
    <source>
        <dbReference type="ARBA" id="ARBA00004127"/>
    </source>
</evidence>
<accession>A7XY78</accession>
<feature type="transmembrane region" description="Helical" evidence="10">
    <location>
        <begin position="122"/>
        <end position="147"/>
    </location>
</feature>
<evidence type="ECO:0000256" key="9">
    <source>
        <dbReference type="ARBA" id="ARBA00023136"/>
    </source>
</evidence>
<sequence>MGQVKDSLTQSLIPIAAFVGIGFALFQWYLVSRVKVSRRYNTRLMSHEEDGVDNADVEYKCAEIQNAISVGATSFLYTQYKYLGIFTGLFSLVIFFFLGSVNKFSTKSQPCVYNTGQLCKPALANAIFTTIAFLLGALTSVLSGFLGMKIATYANARTTLEARKSVGKAFSTAFRSGAVMGFLLAANGLFVLYVSINLFRLYYGDDWEGLYESITGYGLGGSSMALFGRVGGGIYTKAADVGADLVGKVEQNIPEDDPRNPAVIADNVGDNVGDIAGMGSDLFGSYAESSCAALFVASISSFGINDDYAAMSYPLMISSMGIIVCLVTTLFATDFFEIKEVRQIEPSLKRQLLISTILMTVGISIVGYISLPAEFTLFNFGHLKVVRRWQLFFCVSIGLWAGLAIGYTTEYYTSNAYSPVRDVADSCRTGAATNVIFGLALGYKSVIIPIFAIAAAIYVSFRLAAIYGIAMAALGMLSTIATGLAIDAYGPISDNAGGIAEMAGMSHEVRERTDALDAAGNTTAAIGKGFAIGSAALVSLALFGAFVGRAGIEFVDVMSPEVFIGLLVGAMLPYWFSAMTMKSVGSAALKMVEEVRRQFRTIPGLMEGRVKPDYATCVKISTDASLKEMIAPGALVMFTPLIVGTFFGVETLAGVLAGSLVSGVQVAISASNTGGAWDNAKKYIEAGASQHAKSLGPKGSDAHKAAVIGDTVGDPLKDTSGPSLNILIKLMAVESLVFAPFFAAHGGLIFKNI</sequence>
<feature type="transmembrane region" description="Helical" evidence="10">
    <location>
        <begin position="352"/>
        <end position="369"/>
    </location>
</feature>
<feature type="transmembrane region" description="Helical" evidence="10">
    <location>
        <begin position="465"/>
        <end position="486"/>
    </location>
</feature>
<reference evidence="11" key="1">
    <citation type="submission" date="2007-08" db="EMBL/GenBank/DDBJ databases">
        <title>Molecular cloning and characterization of a vacuolar proton pyrophosphatase gene from the xerophyte Zygophyllum xanthoxylum.</title>
        <authorList>
            <person name="Xi J.-J."/>
            <person name="Wu G.-Q."/>
            <person name="Wang S.-M."/>
        </authorList>
    </citation>
    <scope>NUCLEOTIDE SEQUENCE</scope>
</reference>